<dbReference type="PANTHER" id="PTHR42945:SF1">
    <property type="entry name" value="HISTIDINE BIOSYNTHESIS BIFUNCTIONAL PROTEIN HIS7"/>
    <property type="match status" value="1"/>
</dbReference>
<comment type="subcellular location">
    <subcellularLocation>
        <location evidence="7">Cytoplasm</location>
    </subcellularLocation>
</comment>
<evidence type="ECO:0000256" key="4">
    <source>
        <dbReference type="ARBA" id="ARBA00022605"/>
    </source>
</evidence>
<comment type="catalytic activity">
    <reaction evidence="1 7">
        <text>1-(5-phospho-beta-D-ribosyl)-5'-AMP + H2O = 1-(5-phospho-beta-D-ribosyl)-5-[(5-phospho-beta-D-ribosylamino)methylideneamino]imidazole-4-carboxamide</text>
        <dbReference type="Rhea" id="RHEA:20049"/>
        <dbReference type="ChEBI" id="CHEBI:15377"/>
        <dbReference type="ChEBI" id="CHEBI:58435"/>
        <dbReference type="ChEBI" id="CHEBI:59457"/>
        <dbReference type="EC" id="3.5.4.19"/>
    </reaction>
</comment>
<organism evidence="9 10">
    <name type="scientific">Qipengyuania spongiae</name>
    <dbReference type="NCBI Taxonomy" id="2909673"/>
    <lineage>
        <taxon>Bacteria</taxon>
        <taxon>Pseudomonadati</taxon>
        <taxon>Pseudomonadota</taxon>
        <taxon>Alphaproteobacteria</taxon>
        <taxon>Sphingomonadales</taxon>
        <taxon>Erythrobacteraceae</taxon>
        <taxon>Qipengyuania</taxon>
    </lineage>
</organism>
<feature type="binding site" evidence="7">
    <location>
        <position position="98"/>
    </location>
    <ligand>
        <name>Mg(2+)</name>
        <dbReference type="ChEBI" id="CHEBI:18420"/>
    </ligand>
</feature>
<dbReference type="EC" id="3.5.4.19" evidence="7"/>
<feature type="binding site" evidence="7">
    <location>
        <position position="94"/>
    </location>
    <ligand>
        <name>Mg(2+)</name>
        <dbReference type="ChEBI" id="CHEBI:18420"/>
    </ligand>
</feature>
<comment type="cofactor">
    <cofactor evidence="7">
        <name>Zn(2+)</name>
        <dbReference type="ChEBI" id="CHEBI:29105"/>
    </cofactor>
    <text evidence="7">Binds 1 zinc ion per subunit.</text>
</comment>
<reference evidence="9" key="1">
    <citation type="submission" date="2022-02" db="EMBL/GenBank/DDBJ databases">
        <title>Qipengyuania spongiae sp. nov., isolated from marine sponge.</title>
        <authorList>
            <person name="Li Z."/>
            <person name="Zhang M."/>
        </authorList>
    </citation>
    <scope>NUCLEOTIDE SEQUENCE</scope>
    <source>
        <strain evidence="9">PHS-Z21</strain>
    </source>
</reference>
<comment type="subunit">
    <text evidence="7">Homodimer.</text>
</comment>
<dbReference type="RefSeq" id="WP_265558009.1">
    <property type="nucleotide sequence ID" value="NZ_CP092471.1"/>
</dbReference>
<keyword evidence="7" id="KW-0460">Magnesium</keyword>
<name>A0ABY5SWY2_9SPHN</name>
<evidence type="ECO:0000256" key="2">
    <source>
        <dbReference type="ARBA" id="ARBA00005169"/>
    </source>
</evidence>
<feature type="domain" description="Phosphoribosyl-AMP cyclohydrolase" evidence="8">
    <location>
        <begin position="47"/>
        <end position="120"/>
    </location>
</feature>
<keyword evidence="4 7" id="KW-0028">Amino-acid biosynthesis</keyword>
<feature type="binding site" evidence="7">
    <location>
        <position position="95"/>
    </location>
    <ligand>
        <name>Zn(2+)</name>
        <dbReference type="ChEBI" id="CHEBI:29105"/>
        <note>ligand shared between dimeric partners</note>
    </ligand>
</feature>
<keyword evidence="7" id="KW-0479">Metal-binding</keyword>
<keyword evidence="10" id="KW-1185">Reference proteome</keyword>
<proteinExistence type="inferred from homology"/>
<dbReference type="Gene3D" id="4.10.80.70">
    <property type="match status" value="1"/>
</dbReference>
<gene>
    <name evidence="7 9" type="primary">hisI</name>
    <name evidence="9" type="ORF">L1F33_11330</name>
</gene>
<evidence type="ECO:0000256" key="3">
    <source>
        <dbReference type="ARBA" id="ARBA00022490"/>
    </source>
</evidence>
<sequence length="133" mass="14852">MWSRCNKEFPQVADDEREQGRTFLPKFDANGLLTAVVVDHETKDVLMVAFMDREALNATLRTGEAHFHSRSRGRLWKKGETSGNVLRVKEIGVDCDQDAIVLRAVPAGPSCHTGARSCFYRRIESGELVSAES</sequence>
<evidence type="ECO:0000256" key="7">
    <source>
        <dbReference type="HAMAP-Rule" id="MF_01021"/>
    </source>
</evidence>
<dbReference type="GO" id="GO:0004635">
    <property type="term" value="F:phosphoribosyl-AMP cyclohydrolase activity"/>
    <property type="evidence" value="ECO:0007669"/>
    <property type="project" value="UniProtKB-EC"/>
</dbReference>
<evidence type="ECO:0000313" key="9">
    <source>
        <dbReference type="EMBL" id="UVI38830.1"/>
    </source>
</evidence>
<keyword evidence="7" id="KW-0862">Zinc</keyword>
<feature type="binding site" evidence="7">
    <location>
        <position position="111"/>
    </location>
    <ligand>
        <name>Zn(2+)</name>
        <dbReference type="ChEBI" id="CHEBI:29105"/>
        <note>ligand shared between dimeric partners</note>
    </ligand>
</feature>
<evidence type="ECO:0000313" key="10">
    <source>
        <dbReference type="Proteomes" id="UP001065265"/>
    </source>
</evidence>
<comment type="pathway">
    <text evidence="2 7">Amino-acid biosynthesis; L-histidine biosynthesis; L-histidine from 5-phospho-alpha-D-ribose 1-diphosphate: step 3/9.</text>
</comment>
<dbReference type="Gene3D" id="3.10.20.810">
    <property type="entry name" value="Phosphoribosyl-AMP cyclohydrolase"/>
    <property type="match status" value="1"/>
</dbReference>
<feature type="binding site" evidence="7">
    <location>
        <position position="118"/>
    </location>
    <ligand>
        <name>Zn(2+)</name>
        <dbReference type="ChEBI" id="CHEBI:29105"/>
        <note>ligand shared between dimeric partners</note>
    </ligand>
</feature>
<comment type="cofactor">
    <cofactor evidence="7">
        <name>Mg(2+)</name>
        <dbReference type="ChEBI" id="CHEBI:18420"/>
    </cofactor>
    <text evidence="7">Binds 1 Mg(2+) ion per subunit.</text>
</comment>
<dbReference type="NCBIfam" id="NF000768">
    <property type="entry name" value="PRK00051.1"/>
    <property type="match status" value="1"/>
</dbReference>
<keyword evidence="6 7" id="KW-0368">Histidine biosynthesis</keyword>
<dbReference type="Pfam" id="PF01502">
    <property type="entry name" value="PRA-CH"/>
    <property type="match status" value="1"/>
</dbReference>
<feature type="binding site" evidence="7">
    <location>
        <position position="96"/>
    </location>
    <ligand>
        <name>Mg(2+)</name>
        <dbReference type="ChEBI" id="CHEBI:18420"/>
    </ligand>
</feature>
<protein>
    <recommendedName>
        <fullName evidence="7">Phosphoribosyl-AMP cyclohydrolase</fullName>
        <shortName evidence="7">PRA-CH</shortName>
        <ecNumber evidence="7">3.5.4.19</ecNumber>
    </recommendedName>
</protein>
<evidence type="ECO:0000259" key="8">
    <source>
        <dbReference type="Pfam" id="PF01502"/>
    </source>
</evidence>
<dbReference type="InterPro" id="IPR038019">
    <property type="entry name" value="PRib_AMP_CycHydrolase_sf"/>
</dbReference>
<comment type="similarity">
    <text evidence="7">Belongs to the PRA-CH family.</text>
</comment>
<dbReference type="PANTHER" id="PTHR42945">
    <property type="entry name" value="HISTIDINE BIOSYNTHESIS BIFUNCTIONAL PROTEIN"/>
    <property type="match status" value="1"/>
</dbReference>
<keyword evidence="5 7" id="KW-0378">Hydrolase</keyword>
<dbReference type="Proteomes" id="UP001065265">
    <property type="component" value="Chromosome"/>
</dbReference>
<dbReference type="InterPro" id="IPR026660">
    <property type="entry name" value="PRA-CH"/>
</dbReference>
<dbReference type="SUPFAM" id="SSF141734">
    <property type="entry name" value="HisI-like"/>
    <property type="match status" value="1"/>
</dbReference>
<accession>A0ABY5SWY2</accession>
<evidence type="ECO:0000256" key="6">
    <source>
        <dbReference type="ARBA" id="ARBA00023102"/>
    </source>
</evidence>
<keyword evidence="3 7" id="KW-0963">Cytoplasm</keyword>
<dbReference type="InterPro" id="IPR002496">
    <property type="entry name" value="PRib_AMP_CycHydrolase_dom"/>
</dbReference>
<dbReference type="HAMAP" id="MF_01021">
    <property type="entry name" value="HisI"/>
    <property type="match status" value="1"/>
</dbReference>
<evidence type="ECO:0000256" key="1">
    <source>
        <dbReference type="ARBA" id="ARBA00000024"/>
    </source>
</evidence>
<evidence type="ECO:0000256" key="5">
    <source>
        <dbReference type="ARBA" id="ARBA00022801"/>
    </source>
</evidence>
<comment type="function">
    <text evidence="7">Catalyzes the hydrolysis of the adenine ring of phosphoribosyl-AMP.</text>
</comment>
<dbReference type="EMBL" id="CP092471">
    <property type="protein sequence ID" value="UVI38830.1"/>
    <property type="molecule type" value="Genomic_DNA"/>
</dbReference>